<dbReference type="OrthoDB" id="10063670at2759"/>
<keyword evidence="3" id="KW-1185">Reference proteome</keyword>
<feature type="chain" id="PRO_5025448393" description="Zygote-specific protein" evidence="1">
    <location>
        <begin position="21"/>
        <end position="82"/>
    </location>
</feature>
<feature type="signal peptide" evidence="1">
    <location>
        <begin position="1"/>
        <end position="20"/>
    </location>
</feature>
<sequence length="82" mass="7771">MKLRLSILALLTGAAVPISAGPIGYGICQAGCAGVVMACYSAGGATWGATLGATAPATIIGCNTAFGSCQAACAAVLLAPTP</sequence>
<gene>
    <name evidence="2" type="ORF">BU16DRAFT_518757</name>
</gene>
<dbReference type="PANTHER" id="PTHR37475:SF1">
    <property type="entry name" value="ZYGOTE-SPECIFIC PROTEIN"/>
    <property type="match status" value="1"/>
</dbReference>
<reference evidence="2" key="1">
    <citation type="journal article" date="2020" name="Stud. Mycol.">
        <title>101 Dothideomycetes genomes: a test case for predicting lifestyles and emergence of pathogens.</title>
        <authorList>
            <person name="Haridas S."/>
            <person name="Albert R."/>
            <person name="Binder M."/>
            <person name="Bloem J."/>
            <person name="Labutti K."/>
            <person name="Salamov A."/>
            <person name="Andreopoulos B."/>
            <person name="Baker S."/>
            <person name="Barry K."/>
            <person name="Bills G."/>
            <person name="Bluhm B."/>
            <person name="Cannon C."/>
            <person name="Castanera R."/>
            <person name="Culley D."/>
            <person name="Daum C."/>
            <person name="Ezra D."/>
            <person name="Gonzalez J."/>
            <person name="Henrissat B."/>
            <person name="Kuo A."/>
            <person name="Liang C."/>
            <person name="Lipzen A."/>
            <person name="Lutzoni F."/>
            <person name="Magnuson J."/>
            <person name="Mondo S."/>
            <person name="Nolan M."/>
            <person name="Ohm R."/>
            <person name="Pangilinan J."/>
            <person name="Park H.-J."/>
            <person name="Ramirez L."/>
            <person name="Alfaro M."/>
            <person name="Sun H."/>
            <person name="Tritt A."/>
            <person name="Yoshinaga Y."/>
            <person name="Zwiers L.-H."/>
            <person name="Turgeon B."/>
            <person name="Goodwin S."/>
            <person name="Spatafora J."/>
            <person name="Crous P."/>
            <person name="Grigoriev I."/>
        </authorList>
    </citation>
    <scope>NUCLEOTIDE SEQUENCE</scope>
    <source>
        <strain evidence="2">CBS 269.34</strain>
    </source>
</reference>
<protein>
    <recommendedName>
        <fullName evidence="4">Zygote-specific protein</fullName>
    </recommendedName>
</protein>
<evidence type="ECO:0000256" key="1">
    <source>
        <dbReference type="SAM" id="SignalP"/>
    </source>
</evidence>
<accession>A0A6A6QEI3</accession>
<evidence type="ECO:0000313" key="3">
    <source>
        <dbReference type="Proteomes" id="UP000799750"/>
    </source>
</evidence>
<evidence type="ECO:0000313" key="2">
    <source>
        <dbReference type="EMBL" id="KAF2490063.1"/>
    </source>
</evidence>
<organism evidence="2 3">
    <name type="scientific">Lophium mytilinum</name>
    <dbReference type="NCBI Taxonomy" id="390894"/>
    <lineage>
        <taxon>Eukaryota</taxon>
        <taxon>Fungi</taxon>
        <taxon>Dikarya</taxon>
        <taxon>Ascomycota</taxon>
        <taxon>Pezizomycotina</taxon>
        <taxon>Dothideomycetes</taxon>
        <taxon>Pleosporomycetidae</taxon>
        <taxon>Mytilinidiales</taxon>
        <taxon>Mytilinidiaceae</taxon>
        <taxon>Lophium</taxon>
    </lineage>
</organism>
<dbReference type="PANTHER" id="PTHR37475">
    <property type="entry name" value="ZYGOTE-SPECIFIC CLASS V COPY B GENE PROTEIN"/>
    <property type="match status" value="1"/>
</dbReference>
<dbReference type="Proteomes" id="UP000799750">
    <property type="component" value="Unassembled WGS sequence"/>
</dbReference>
<keyword evidence="1" id="KW-0732">Signal</keyword>
<proteinExistence type="predicted"/>
<dbReference type="AlphaFoldDB" id="A0A6A6QEI3"/>
<evidence type="ECO:0008006" key="4">
    <source>
        <dbReference type="Google" id="ProtNLM"/>
    </source>
</evidence>
<dbReference type="EMBL" id="MU004198">
    <property type="protein sequence ID" value="KAF2490063.1"/>
    <property type="molecule type" value="Genomic_DNA"/>
</dbReference>
<name>A0A6A6QEI3_9PEZI</name>